<protein>
    <submittedName>
        <fullName evidence="4">Enoyl-CoA hydratase/isomerase family protein</fullName>
    </submittedName>
</protein>
<keyword evidence="5" id="KW-1185">Reference proteome</keyword>
<comment type="similarity">
    <text evidence="1 3">Belongs to the enoyl-CoA hydratase/isomerase family.</text>
</comment>
<dbReference type="InterPro" id="IPR018376">
    <property type="entry name" value="Enoyl-CoA_hyd/isom_CS"/>
</dbReference>
<dbReference type="InterPro" id="IPR029045">
    <property type="entry name" value="ClpP/crotonase-like_dom_sf"/>
</dbReference>
<evidence type="ECO:0000256" key="1">
    <source>
        <dbReference type="ARBA" id="ARBA00005254"/>
    </source>
</evidence>
<evidence type="ECO:0000313" key="4">
    <source>
        <dbReference type="EMBL" id="MFC4263477.1"/>
    </source>
</evidence>
<organism evidence="4 5">
    <name type="scientific">Ferruginibacter yonginensis</name>
    <dbReference type="NCBI Taxonomy" id="1310416"/>
    <lineage>
        <taxon>Bacteria</taxon>
        <taxon>Pseudomonadati</taxon>
        <taxon>Bacteroidota</taxon>
        <taxon>Chitinophagia</taxon>
        <taxon>Chitinophagales</taxon>
        <taxon>Chitinophagaceae</taxon>
        <taxon>Ferruginibacter</taxon>
    </lineage>
</organism>
<accession>A0ABV8QUW2</accession>
<reference evidence="5" key="1">
    <citation type="journal article" date="2019" name="Int. J. Syst. Evol. Microbiol.">
        <title>The Global Catalogue of Microorganisms (GCM) 10K type strain sequencing project: providing services to taxonomists for standard genome sequencing and annotation.</title>
        <authorList>
            <consortium name="The Broad Institute Genomics Platform"/>
            <consortium name="The Broad Institute Genome Sequencing Center for Infectious Disease"/>
            <person name="Wu L."/>
            <person name="Ma J."/>
        </authorList>
    </citation>
    <scope>NUCLEOTIDE SEQUENCE [LARGE SCALE GENOMIC DNA]</scope>
    <source>
        <strain evidence="5">CECT 8289</strain>
    </source>
</reference>
<dbReference type="CDD" id="cd06558">
    <property type="entry name" value="crotonase-like"/>
    <property type="match status" value="1"/>
</dbReference>
<keyword evidence="2" id="KW-0456">Lyase</keyword>
<evidence type="ECO:0000256" key="2">
    <source>
        <dbReference type="ARBA" id="ARBA00023239"/>
    </source>
</evidence>
<evidence type="ECO:0000313" key="5">
    <source>
        <dbReference type="Proteomes" id="UP001595907"/>
    </source>
</evidence>
<evidence type="ECO:0000256" key="3">
    <source>
        <dbReference type="RuleBase" id="RU003707"/>
    </source>
</evidence>
<proteinExistence type="inferred from homology"/>
<comment type="caution">
    <text evidence="4">The sequence shown here is derived from an EMBL/GenBank/DDBJ whole genome shotgun (WGS) entry which is preliminary data.</text>
</comment>
<dbReference type="Proteomes" id="UP001595907">
    <property type="component" value="Unassembled WGS sequence"/>
</dbReference>
<gene>
    <name evidence="4" type="ORF">ACFOWM_11335</name>
</gene>
<name>A0ABV8QUW2_9BACT</name>
<dbReference type="Gene3D" id="1.10.12.10">
    <property type="entry name" value="Lyase 2-enoyl-coa Hydratase, Chain A, domain 2"/>
    <property type="match status" value="1"/>
</dbReference>
<dbReference type="InterPro" id="IPR014748">
    <property type="entry name" value="Enoyl-CoA_hydra_C"/>
</dbReference>
<dbReference type="SUPFAM" id="SSF52096">
    <property type="entry name" value="ClpP/crotonase"/>
    <property type="match status" value="1"/>
</dbReference>
<sequence length="265" mass="28281">MNFTTLLFAIENGTAIITINRPDKLNALNKDVFTDVEAAIDHIQNNTDIKSAIITGAGSKAFVAGADISEFNGLTNEEAMALSKRGQDIFFKIENSKKPVIAAVNGFALGGGCELAMACHFRLCSDNAKFGQPEVNLGLIPGYGGTQRLTQLIGKGKSMELQMTANMIGATEALQLGLVNYVTTADELLPKAKEILQSIHTKAPIAISKVIECVNVAVVSDSAYTNGKSGYELEMAAFGETFATDDMKEGTTAFLEKRKAIFTGK</sequence>
<dbReference type="EMBL" id="JBHSCZ010000002">
    <property type="protein sequence ID" value="MFC4263477.1"/>
    <property type="molecule type" value="Genomic_DNA"/>
</dbReference>
<dbReference type="Gene3D" id="3.90.226.10">
    <property type="entry name" value="2-enoyl-CoA Hydratase, Chain A, domain 1"/>
    <property type="match status" value="1"/>
</dbReference>
<dbReference type="InterPro" id="IPR001753">
    <property type="entry name" value="Enoyl-CoA_hydra/iso"/>
</dbReference>
<dbReference type="PROSITE" id="PS00166">
    <property type="entry name" value="ENOYL_COA_HYDRATASE"/>
    <property type="match status" value="1"/>
</dbReference>
<dbReference type="Pfam" id="PF00378">
    <property type="entry name" value="ECH_1"/>
    <property type="match status" value="1"/>
</dbReference>
<dbReference type="PANTHER" id="PTHR11941:SF54">
    <property type="entry name" value="ENOYL-COA HYDRATASE, MITOCHONDRIAL"/>
    <property type="match status" value="1"/>
</dbReference>
<dbReference type="PANTHER" id="PTHR11941">
    <property type="entry name" value="ENOYL-COA HYDRATASE-RELATED"/>
    <property type="match status" value="1"/>
</dbReference>
<dbReference type="RefSeq" id="WP_379710089.1">
    <property type="nucleotide sequence ID" value="NZ_JBHSCZ010000002.1"/>
</dbReference>